<name>A0A1Q3ESR0_LENED</name>
<keyword evidence="1" id="KW-0732">Signal</keyword>
<dbReference type="InterPro" id="IPR012312">
    <property type="entry name" value="Hemerythrin-like"/>
</dbReference>
<keyword evidence="4" id="KW-1185">Reference proteome</keyword>
<dbReference type="PANTHER" id="PTHR38048">
    <property type="entry name" value="EXPRESSED PROTEIN"/>
    <property type="match status" value="1"/>
</dbReference>
<organism evidence="3 4">
    <name type="scientific">Lentinula edodes</name>
    <name type="common">Shiitake mushroom</name>
    <name type="synonym">Lentinus edodes</name>
    <dbReference type="NCBI Taxonomy" id="5353"/>
    <lineage>
        <taxon>Eukaryota</taxon>
        <taxon>Fungi</taxon>
        <taxon>Dikarya</taxon>
        <taxon>Basidiomycota</taxon>
        <taxon>Agaricomycotina</taxon>
        <taxon>Agaricomycetes</taxon>
        <taxon>Agaricomycetidae</taxon>
        <taxon>Agaricales</taxon>
        <taxon>Marasmiineae</taxon>
        <taxon>Omphalotaceae</taxon>
        <taxon>Lentinula</taxon>
    </lineage>
</organism>
<sequence>MASKLVAFLVALSAAFVSYNIYNSPLKTHPTMSGLEMKTFESGEVLKYVESIRAAATPERPALASDRGRWAMAWLHLVIWNSWKSAYFYADKYPEGDVQNYLEYALLSASFLAEHHDAEESALFPALEKKIPGSMEHNEAQHQSFLKPLEELIEYINLAKAEGKLDSATYRAKVDSILVPVMQHLAEELDSLEGSKLLEHFSESELDTINKATHKAQQGDNHKMLPFVLQVRELDAFLNTHCDFEMNDNYRTFLLVHHSRPHLGSSRLCLVRGCSIGNIVNCGSTPPIL</sequence>
<reference evidence="3 4" key="2">
    <citation type="submission" date="2017-02" db="EMBL/GenBank/DDBJ databases">
        <title>A genome survey and senescence transcriptome analysis in Lentinula edodes.</title>
        <authorList>
            <person name="Sakamoto Y."/>
            <person name="Nakade K."/>
            <person name="Sato S."/>
            <person name="Yoshida Y."/>
            <person name="Miyazaki K."/>
            <person name="Natsume S."/>
            <person name="Konno N."/>
        </authorList>
    </citation>
    <scope>NUCLEOTIDE SEQUENCE [LARGE SCALE GENOMIC DNA]</scope>
    <source>
        <strain evidence="3 4">NBRC 111202</strain>
    </source>
</reference>
<feature type="domain" description="Hemerythrin-like" evidence="2">
    <location>
        <begin position="111"/>
        <end position="188"/>
    </location>
</feature>
<dbReference type="InterPro" id="IPR053206">
    <property type="entry name" value="Dimeric_xanthone_biosynth"/>
</dbReference>
<dbReference type="STRING" id="5353.A0A1Q3ESR0"/>
<dbReference type="AlphaFoldDB" id="A0A1Q3ESR0"/>
<proteinExistence type="predicted"/>
<evidence type="ECO:0000313" key="3">
    <source>
        <dbReference type="EMBL" id="GAW10233.1"/>
    </source>
</evidence>
<dbReference type="Pfam" id="PF01814">
    <property type="entry name" value="Hemerythrin"/>
    <property type="match status" value="1"/>
</dbReference>
<evidence type="ECO:0000256" key="1">
    <source>
        <dbReference type="SAM" id="SignalP"/>
    </source>
</evidence>
<gene>
    <name evidence="3" type="ORF">LENED_012476</name>
</gene>
<accession>A0A1Q3ESR0</accession>
<comment type="caution">
    <text evidence="3">The sequence shown here is derived from an EMBL/GenBank/DDBJ whole genome shotgun (WGS) entry which is preliminary data.</text>
</comment>
<dbReference type="PANTHER" id="PTHR38048:SF2">
    <property type="entry name" value="HEMERYTHRIN-LIKE DOMAIN-CONTAINING PROTEIN"/>
    <property type="match status" value="1"/>
</dbReference>
<protein>
    <submittedName>
        <fullName evidence="3">Hemerythrin hhe cation binding domain-containing protein</fullName>
    </submittedName>
</protein>
<feature type="chain" id="PRO_5012885342" evidence="1">
    <location>
        <begin position="16"/>
        <end position="289"/>
    </location>
</feature>
<dbReference type="Proteomes" id="UP000188533">
    <property type="component" value="Unassembled WGS sequence"/>
</dbReference>
<feature type="signal peptide" evidence="1">
    <location>
        <begin position="1"/>
        <end position="15"/>
    </location>
</feature>
<evidence type="ECO:0000259" key="2">
    <source>
        <dbReference type="Pfam" id="PF01814"/>
    </source>
</evidence>
<dbReference type="CDD" id="cd12108">
    <property type="entry name" value="Hr-like"/>
    <property type="match status" value="1"/>
</dbReference>
<evidence type="ECO:0000313" key="4">
    <source>
        <dbReference type="Proteomes" id="UP000188533"/>
    </source>
</evidence>
<dbReference type="EMBL" id="BDGU01001598">
    <property type="protein sequence ID" value="GAW10233.1"/>
    <property type="molecule type" value="Genomic_DNA"/>
</dbReference>
<dbReference type="Gene3D" id="1.20.120.520">
    <property type="entry name" value="nmb1532 protein domain like"/>
    <property type="match status" value="1"/>
</dbReference>
<reference evidence="3 4" key="1">
    <citation type="submission" date="2016-08" db="EMBL/GenBank/DDBJ databases">
        <authorList>
            <consortium name="Lentinula edodes genome sequencing consortium"/>
            <person name="Sakamoto Y."/>
            <person name="Nakade K."/>
            <person name="Sato S."/>
            <person name="Yoshida Y."/>
            <person name="Miyazaki K."/>
            <person name="Natsume S."/>
            <person name="Konno N."/>
        </authorList>
    </citation>
    <scope>NUCLEOTIDE SEQUENCE [LARGE SCALE GENOMIC DNA]</scope>
    <source>
        <strain evidence="3 4">NBRC 111202</strain>
    </source>
</reference>